<name>A0A4Y2GRS6_ARAVE</name>
<accession>A0A4Y2GRS6</accession>
<comment type="caution">
    <text evidence="1">The sequence shown here is derived from an EMBL/GenBank/DDBJ whole genome shotgun (WGS) entry which is preliminary data.</text>
</comment>
<reference evidence="1 2" key="1">
    <citation type="journal article" date="2019" name="Sci. Rep.">
        <title>Orb-weaving spider Araneus ventricosus genome elucidates the spidroin gene catalogue.</title>
        <authorList>
            <person name="Kono N."/>
            <person name="Nakamura H."/>
            <person name="Ohtoshi R."/>
            <person name="Moran D.A.P."/>
            <person name="Shinohara A."/>
            <person name="Yoshida Y."/>
            <person name="Fujiwara M."/>
            <person name="Mori M."/>
            <person name="Tomita M."/>
            <person name="Arakawa K."/>
        </authorList>
    </citation>
    <scope>NUCLEOTIDE SEQUENCE [LARGE SCALE GENOMIC DNA]</scope>
</reference>
<protein>
    <submittedName>
        <fullName evidence="1">Uncharacterized protein</fullName>
    </submittedName>
</protein>
<sequence length="167" mass="18702">MTKRNIPQQNRNQTQAQKIAQEPFNLPSLNEAKELLHTLQEIKKILQEFSNIIEAYQTSKVSARKITQDKPFAFSCSPIGRLAEPFIDPPSHLPETLSLGNSDISQTPAQLRSRHTISTVVQGKVAASASRLPGTKFSCLIGRDFELVRKDWHLRGSRAAFLVTLKP</sequence>
<dbReference type="AlphaFoldDB" id="A0A4Y2GRS6"/>
<evidence type="ECO:0000313" key="2">
    <source>
        <dbReference type="Proteomes" id="UP000499080"/>
    </source>
</evidence>
<dbReference type="EMBL" id="BGPR01001519">
    <property type="protein sequence ID" value="GBM55867.1"/>
    <property type="molecule type" value="Genomic_DNA"/>
</dbReference>
<dbReference type="Proteomes" id="UP000499080">
    <property type="component" value="Unassembled WGS sequence"/>
</dbReference>
<proteinExistence type="predicted"/>
<organism evidence="1 2">
    <name type="scientific">Araneus ventricosus</name>
    <name type="common">Orbweaver spider</name>
    <name type="synonym">Epeira ventricosa</name>
    <dbReference type="NCBI Taxonomy" id="182803"/>
    <lineage>
        <taxon>Eukaryota</taxon>
        <taxon>Metazoa</taxon>
        <taxon>Ecdysozoa</taxon>
        <taxon>Arthropoda</taxon>
        <taxon>Chelicerata</taxon>
        <taxon>Arachnida</taxon>
        <taxon>Araneae</taxon>
        <taxon>Araneomorphae</taxon>
        <taxon>Entelegynae</taxon>
        <taxon>Araneoidea</taxon>
        <taxon>Araneidae</taxon>
        <taxon>Araneus</taxon>
    </lineage>
</organism>
<gene>
    <name evidence="1" type="ORF">AVEN_2565_1</name>
</gene>
<keyword evidence="2" id="KW-1185">Reference proteome</keyword>
<evidence type="ECO:0000313" key="1">
    <source>
        <dbReference type="EMBL" id="GBM55867.1"/>
    </source>
</evidence>